<name>A0AAN7YXE8_9MYCE</name>
<evidence type="ECO:0000313" key="3">
    <source>
        <dbReference type="Proteomes" id="UP001344447"/>
    </source>
</evidence>
<keyword evidence="3" id="KW-1185">Reference proteome</keyword>
<evidence type="ECO:0000313" key="2">
    <source>
        <dbReference type="EMBL" id="KAK5583021.1"/>
    </source>
</evidence>
<dbReference type="EMBL" id="JAVFKY010000001">
    <property type="protein sequence ID" value="KAK5583021.1"/>
    <property type="molecule type" value="Genomic_DNA"/>
</dbReference>
<gene>
    <name evidence="2" type="ORF">RB653_004611</name>
</gene>
<protein>
    <submittedName>
        <fullName evidence="2">Uncharacterized protein</fullName>
    </submittedName>
</protein>
<feature type="compositionally biased region" description="Basic and acidic residues" evidence="1">
    <location>
        <begin position="448"/>
        <end position="457"/>
    </location>
</feature>
<proteinExistence type="predicted"/>
<reference evidence="2 3" key="1">
    <citation type="submission" date="2023-11" db="EMBL/GenBank/DDBJ databases">
        <title>Dfirmibasis_genome.</title>
        <authorList>
            <person name="Edelbroek B."/>
            <person name="Kjellin J."/>
            <person name="Jerlstrom-Hultqvist J."/>
            <person name="Soderbom F."/>
        </authorList>
    </citation>
    <scope>NUCLEOTIDE SEQUENCE [LARGE SCALE GENOMIC DNA]</scope>
    <source>
        <strain evidence="2 3">TNS-C-14</strain>
    </source>
</reference>
<sequence length="858" mass="102327">MQRDNIFYNEIWGNIYLKNTIISFLKLKTTKDQLPKYRGKSNGFNIKIVGKLGESRKYNYYERREVNKMAMYNKELLRDKIKNGEKNLLFQKNPGIVIFSCYKDTTDKEFYYNLFKNYSIYFTNQLLSLEITIESIIIMDCLVALLQLVSNYHNDDDKDGFLNFNHYLLSIKYGSVEISNYLSKKFNFKLTELNVLKLVNDIFNIDYCSSLKEGLVFFTKKEFQIKIFGYLFISSVDSEISYFKIKSLKLLSKITIDQNISFSTINQSTTTSTITTPIIKPMIDFSIKEKPLQFFLDVCYSIHFFSRIINIKDYVDSDELGELSLQKLNEISQKSNEQELKVRFEDFEPNREDIKKLVQLGIQFSRHGMADNLTNFKVKYEKNIIGIDNRFLNTFALNCGLYKIFISNKWPASPNIYHQTINLFKFCKKDSFFKKEFVKQFINDISKENNKKNKPPNENENNNCSNNYNNDNDNDNNNNNNCSNEQPFDQYDTLKIRSLHILFKTFISYGDLELLKMIVQSIDQELIHKDFLCDTGNDLLFIQDENVFDLLYQCEHLKESFNFKKFLENSKDSIKYYDTSNILNHFKLKYPIDYYRYCENLSTSFGSNQSLWFSKFVIKNIQDFKNVIPSNYWDFQIEEMDLSTRREDSLSKLWKFLILLETKPNDRQYSDKENLEFFTWIFKNRKEDIDSGKCIVTNNLIFLEYYYYSDQISLMPFNLLSNNNIRQLFSFVGSNILKDMIRYQDLEDFQVIFHHLYIKFKENALASDVVKFKYELFFYISKYNSLEILKFINENDKSFFLDLGFYPNNISSQLSSVGSIEVINYLFNEMNFKYDREMNHYQFHWMEKELKIKIISNN</sequence>
<dbReference type="AlphaFoldDB" id="A0AAN7YXE8"/>
<evidence type="ECO:0000256" key="1">
    <source>
        <dbReference type="SAM" id="MobiDB-lite"/>
    </source>
</evidence>
<dbReference type="PANTHER" id="PTHR31550">
    <property type="entry name" value="ANKYRIN REPEAT PROTEIN-RELATED-RELATED"/>
    <property type="match status" value="1"/>
</dbReference>
<organism evidence="2 3">
    <name type="scientific">Dictyostelium firmibasis</name>
    <dbReference type="NCBI Taxonomy" id="79012"/>
    <lineage>
        <taxon>Eukaryota</taxon>
        <taxon>Amoebozoa</taxon>
        <taxon>Evosea</taxon>
        <taxon>Eumycetozoa</taxon>
        <taxon>Dictyostelia</taxon>
        <taxon>Dictyosteliales</taxon>
        <taxon>Dictyosteliaceae</taxon>
        <taxon>Dictyostelium</taxon>
    </lineage>
</organism>
<accession>A0AAN7YXE8</accession>
<feature type="region of interest" description="Disordered" evidence="1">
    <location>
        <begin position="448"/>
        <end position="484"/>
    </location>
</feature>
<comment type="caution">
    <text evidence="2">The sequence shown here is derived from an EMBL/GenBank/DDBJ whole genome shotgun (WGS) entry which is preliminary data.</text>
</comment>
<dbReference type="Proteomes" id="UP001344447">
    <property type="component" value="Unassembled WGS sequence"/>
</dbReference>
<feature type="compositionally biased region" description="Low complexity" evidence="1">
    <location>
        <begin position="458"/>
        <end position="484"/>
    </location>
</feature>